<sequence>MSTPGAVRQRFKPPSPNRPPKVTTTNQKPPPRTQPFSIEPLTAFYLLLLSHTLAALYHPIQDCDETFNYWEPTHYLTEGRGFQTWEYSPDYAIRSWGYAGLHALILLPFKLFGISKVVQFFALRISLGAVCAACEARLFAKLQACLHPRIAITFLFVLATSPGMAHASIAYLPSSFAMYFVSLGTASFLDWRGGLRTAHGIWMFGLASTLGWPFAALLVLPFLAEVGFMASFNDKEGVIDTAWSGVNGVTRSALGLLAQLCVDWFFYKKLVVVPANIVLYNVFGSSSSSATSDGAKGPNIYGTEPWDFYLKNLALNFHVFLPLALVSMPLLLVQHSTYLKGTTKASWLRGVVFLTPFYLWLAVFTLQPHKEERFMYPAYPLLALNAAWSCHILWANLGSVDAKDVVSRFPISLRRAGVVVAVATALGVSVLRTVGTVTAYGAPLSIYQPLHTTAPLTHGSGVNGETTVCLGKEWYRFPTHYLLPKGVEAKFLKSEFDGLLPGEFSTIPSAQGFGLFPGAWLVPAGMNDANEEDLAKYTEVNYCDYIVDSRLPSTRTTILEPDYVHDDEGWERVKCLPFLDATSTGMIGRMLWLPDSPLVPERFRRVWGEYCLLKKKEKKSESSARPTVEVKGARDGYVAGVEHIA</sequence>
<feature type="transmembrane region" description="Helical" evidence="10">
    <location>
        <begin position="345"/>
        <end position="366"/>
    </location>
</feature>
<dbReference type="Pfam" id="PF03901">
    <property type="entry name" value="Glyco_transf_22"/>
    <property type="match status" value="1"/>
</dbReference>
<feature type="transmembrane region" description="Helical" evidence="10">
    <location>
        <begin position="313"/>
        <end position="333"/>
    </location>
</feature>
<keyword evidence="8 10" id="KW-1133">Transmembrane helix</keyword>
<dbReference type="GO" id="GO:0005789">
    <property type="term" value="C:endoplasmic reticulum membrane"/>
    <property type="evidence" value="ECO:0007669"/>
    <property type="project" value="UniProtKB-SubCell"/>
</dbReference>
<name>A0AAN7VW79_9PEZI</name>
<feature type="transmembrane region" description="Helical" evidence="10">
    <location>
        <begin position="146"/>
        <end position="164"/>
    </location>
</feature>
<keyword evidence="6 10" id="KW-0812">Transmembrane</keyword>
<comment type="pathway">
    <text evidence="2">Protein modification; protein glycosylation.</text>
</comment>
<comment type="caution">
    <text evidence="12">The sequence shown here is derived from an EMBL/GenBank/DDBJ whole genome shotgun (WGS) entry which is preliminary data.</text>
</comment>
<dbReference type="GO" id="GO:0006487">
    <property type="term" value="P:protein N-linked glycosylation"/>
    <property type="evidence" value="ECO:0007669"/>
    <property type="project" value="TreeGrafter"/>
</dbReference>
<dbReference type="Proteomes" id="UP001310594">
    <property type="component" value="Unassembled WGS sequence"/>
</dbReference>
<keyword evidence="4 10" id="KW-0328">Glycosyltransferase</keyword>
<evidence type="ECO:0000256" key="7">
    <source>
        <dbReference type="ARBA" id="ARBA00022824"/>
    </source>
</evidence>
<reference evidence="12" key="1">
    <citation type="submission" date="2023-08" db="EMBL/GenBank/DDBJ databases">
        <title>Black Yeasts Isolated from many extreme environments.</title>
        <authorList>
            <person name="Coleine C."/>
            <person name="Stajich J.E."/>
            <person name="Selbmann L."/>
        </authorList>
    </citation>
    <scope>NUCLEOTIDE SEQUENCE</scope>
    <source>
        <strain evidence="12">CCFEE 5810</strain>
    </source>
</reference>
<feature type="transmembrane region" description="Helical" evidence="10">
    <location>
        <begin position="170"/>
        <end position="189"/>
    </location>
</feature>
<dbReference type="InterPro" id="IPR005599">
    <property type="entry name" value="GPI_mannosylTrfase"/>
</dbReference>
<evidence type="ECO:0000256" key="3">
    <source>
        <dbReference type="ARBA" id="ARBA00007063"/>
    </source>
</evidence>
<keyword evidence="5 12" id="KW-0808">Transferase</keyword>
<dbReference type="PANTHER" id="PTHR22760">
    <property type="entry name" value="GLYCOSYLTRANSFERASE"/>
    <property type="match status" value="1"/>
</dbReference>
<feature type="transmembrane region" description="Helical" evidence="10">
    <location>
        <begin position="418"/>
        <end position="442"/>
    </location>
</feature>
<evidence type="ECO:0000256" key="9">
    <source>
        <dbReference type="ARBA" id="ARBA00023136"/>
    </source>
</evidence>
<evidence type="ECO:0000313" key="12">
    <source>
        <dbReference type="EMBL" id="KAK5689522.1"/>
    </source>
</evidence>
<dbReference type="PANTHER" id="PTHR22760:SF2">
    <property type="entry name" value="ALPHA-1,2-MANNOSYLTRANSFERASE ALG9"/>
    <property type="match status" value="1"/>
</dbReference>
<protein>
    <recommendedName>
        <fullName evidence="10">Mannosyltransferase</fullName>
        <ecNumber evidence="10">2.4.1.-</ecNumber>
    </recommendedName>
</protein>
<gene>
    <name evidence="12" type="primary">ALG9_2</name>
    <name evidence="12" type="ORF">LTR97_012862</name>
</gene>
<evidence type="ECO:0000256" key="4">
    <source>
        <dbReference type="ARBA" id="ARBA00022676"/>
    </source>
</evidence>
<organism evidence="12 13">
    <name type="scientific">Elasticomyces elasticus</name>
    <dbReference type="NCBI Taxonomy" id="574655"/>
    <lineage>
        <taxon>Eukaryota</taxon>
        <taxon>Fungi</taxon>
        <taxon>Dikarya</taxon>
        <taxon>Ascomycota</taxon>
        <taxon>Pezizomycotina</taxon>
        <taxon>Dothideomycetes</taxon>
        <taxon>Dothideomycetidae</taxon>
        <taxon>Mycosphaerellales</taxon>
        <taxon>Teratosphaeriaceae</taxon>
        <taxon>Elasticomyces</taxon>
    </lineage>
</organism>
<evidence type="ECO:0000256" key="10">
    <source>
        <dbReference type="RuleBase" id="RU363075"/>
    </source>
</evidence>
<comment type="similarity">
    <text evidence="3 10">Belongs to the glycosyltransferase 22 family.</text>
</comment>
<feature type="transmembrane region" description="Helical" evidence="10">
    <location>
        <begin position="378"/>
        <end position="397"/>
    </location>
</feature>
<feature type="region of interest" description="Disordered" evidence="11">
    <location>
        <begin position="1"/>
        <end position="33"/>
    </location>
</feature>
<dbReference type="AlphaFoldDB" id="A0AAN7VW79"/>
<evidence type="ECO:0000313" key="13">
    <source>
        <dbReference type="Proteomes" id="UP001310594"/>
    </source>
</evidence>
<evidence type="ECO:0000256" key="6">
    <source>
        <dbReference type="ARBA" id="ARBA00022692"/>
    </source>
</evidence>
<evidence type="ECO:0000256" key="11">
    <source>
        <dbReference type="SAM" id="MobiDB-lite"/>
    </source>
</evidence>
<proteinExistence type="inferred from homology"/>
<dbReference type="EMBL" id="JAVRQU010000031">
    <property type="protein sequence ID" value="KAK5689522.1"/>
    <property type="molecule type" value="Genomic_DNA"/>
</dbReference>
<evidence type="ECO:0000256" key="1">
    <source>
        <dbReference type="ARBA" id="ARBA00004477"/>
    </source>
</evidence>
<feature type="transmembrane region" description="Helical" evidence="10">
    <location>
        <begin position="96"/>
        <end position="114"/>
    </location>
</feature>
<keyword evidence="7 10" id="KW-0256">Endoplasmic reticulum</keyword>
<evidence type="ECO:0000256" key="5">
    <source>
        <dbReference type="ARBA" id="ARBA00022679"/>
    </source>
</evidence>
<keyword evidence="9 10" id="KW-0472">Membrane</keyword>
<evidence type="ECO:0000256" key="8">
    <source>
        <dbReference type="ARBA" id="ARBA00022989"/>
    </source>
</evidence>
<accession>A0AAN7VW79</accession>
<evidence type="ECO:0000256" key="2">
    <source>
        <dbReference type="ARBA" id="ARBA00004922"/>
    </source>
</evidence>
<dbReference type="GO" id="GO:0000026">
    <property type="term" value="F:alpha-1,2-mannosyltransferase activity"/>
    <property type="evidence" value="ECO:0007669"/>
    <property type="project" value="TreeGrafter"/>
</dbReference>
<feature type="transmembrane region" description="Helical" evidence="10">
    <location>
        <begin position="201"/>
        <end position="224"/>
    </location>
</feature>
<dbReference type="EC" id="2.4.1.-" evidence="10"/>
<comment type="subcellular location">
    <subcellularLocation>
        <location evidence="1 10">Endoplasmic reticulum membrane</location>
        <topology evidence="1 10">Multi-pass membrane protein</topology>
    </subcellularLocation>
</comment>